<dbReference type="GO" id="GO:0005634">
    <property type="term" value="C:nucleus"/>
    <property type="evidence" value="ECO:0007669"/>
    <property type="project" value="UniProtKB-SubCell"/>
</dbReference>
<dbReference type="AlphaFoldDB" id="A0A9W8PLD4"/>
<comment type="caution">
    <text evidence="10">The sequence shown here is derived from an EMBL/GenBank/DDBJ whole genome shotgun (WGS) entry which is preliminary data.</text>
</comment>
<name>A0A9W8PLD4_9HYPO</name>
<evidence type="ECO:0000256" key="5">
    <source>
        <dbReference type="ARBA" id="ARBA00023125"/>
    </source>
</evidence>
<dbReference type="InterPro" id="IPR036864">
    <property type="entry name" value="Zn2-C6_fun-type_DNA-bd_sf"/>
</dbReference>
<evidence type="ECO:0000259" key="9">
    <source>
        <dbReference type="PROSITE" id="PS50048"/>
    </source>
</evidence>
<organism evidence="10 11">
    <name type="scientific">Fusarium irregulare</name>
    <dbReference type="NCBI Taxonomy" id="2494466"/>
    <lineage>
        <taxon>Eukaryota</taxon>
        <taxon>Fungi</taxon>
        <taxon>Dikarya</taxon>
        <taxon>Ascomycota</taxon>
        <taxon>Pezizomycotina</taxon>
        <taxon>Sordariomycetes</taxon>
        <taxon>Hypocreomycetidae</taxon>
        <taxon>Hypocreales</taxon>
        <taxon>Nectriaceae</taxon>
        <taxon>Fusarium</taxon>
        <taxon>Fusarium incarnatum-equiseti species complex</taxon>
    </lineage>
</organism>
<comment type="subcellular location">
    <subcellularLocation>
        <location evidence="1">Nucleus</location>
    </subcellularLocation>
</comment>
<dbReference type="GO" id="GO:0045944">
    <property type="term" value="P:positive regulation of transcription by RNA polymerase II"/>
    <property type="evidence" value="ECO:0007669"/>
    <property type="project" value="TreeGrafter"/>
</dbReference>
<keyword evidence="3" id="KW-0862">Zinc</keyword>
<dbReference type="GO" id="GO:0008270">
    <property type="term" value="F:zinc ion binding"/>
    <property type="evidence" value="ECO:0007669"/>
    <property type="project" value="InterPro"/>
</dbReference>
<dbReference type="CDD" id="cd00067">
    <property type="entry name" value="GAL4"/>
    <property type="match status" value="1"/>
</dbReference>
<dbReference type="InterPro" id="IPR001138">
    <property type="entry name" value="Zn2Cys6_DnaBD"/>
</dbReference>
<feature type="region of interest" description="Disordered" evidence="8">
    <location>
        <begin position="79"/>
        <end position="112"/>
    </location>
</feature>
<proteinExistence type="predicted"/>
<evidence type="ECO:0000313" key="11">
    <source>
        <dbReference type="Proteomes" id="UP001152130"/>
    </source>
</evidence>
<dbReference type="EMBL" id="JAPDHF010000011">
    <property type="protein sequence ID" value="KAJ4011055.1"/>
    <property type="molecule type" value="Genomic_DNA"/>
</dbReference>
<dbReference type="Gene3D" id="4.10.240.10">
    <property type="entry name" value="Zn(2)-C6 fungal-type DNA-binding domain"/>
    <property type="match status" value="1"/>
</dbReference>
<evidence type="ECO:0000256" key="6">
    <source>
        <dbReference type="ARBA" id="ARBA00023163"/>
    </source>
</evidence>
<dbReference type="Pfam" id="PF00172">
    <property type="entry name" value="Zn_clus"/>
    <property type="match status" value="1"/>
</dbReference>
<keyword evidence="4" id="KW-0805">Transcription regulation</keyword>
<dbReference type="CDD" id="cd12148">
    <property type="entry name" value="fungal_TF_MHR"/>
    <property type="match status" value="1"/>
</dbReference>
<feature type="domain" description="Zn(2)-C6 fungal-type" evidence="9">
    <location>
        <begin position="16"/>
        <end position="44"/>
    </location>
</feature>
<keyword evidence="7" id="KW-0539">Nucleus</keyword>
<evidence type="ECO:0000256" key="2">
    <source>
        <dbReference type="ARBA" id="ARBA00022723"/>
    </source>
</evidence>
<keyword evidence="2" id="KW-0479">Metal-binding</keyword>
<keyword evidence="5" id="KW-0238">DNA-binding</keyword>
<dbReference type="PANTHER" id="PTHR47782">
    <property type="entry name" value="ZN(II)2CYS6 TRANSCRIPTION FACTOR (EUROFUNG)-RELATED"/>
    <property type="match status" value="1"/>
</dbReference>
<reference evidence="10" key="1">
    <citation type="submission" date="2022-10" db="EMBL/GenBank/DDBJ databases">
        <title>Fusarium specimens isolated from Avocado Roots.</title>
        <authorList>
            <person name="Stajich J."/>
            <person name="Roper C."/>
            <person name="Heimlech-Rivalta G."/>
        </authorList>
    </citation>
    <scope>NUCLEOTIDE SEQUENCE</scope>
    <source>
        <strain evidence="10">CF00143</strain>
    </source>
</reference>
<keyword evidence="11" id="KW-1185">Reference proteome</keyword>
<dbReference type="InterPro" id="IPR052202">
    <property type="entry name" value="Yeast_MetPath_Reg"/>
</dbReference>
<dbReference type="PROSITE" id="PS00463">
    <property type="entry name" value="ZN2_CY6_FUNGAL_1"/>
    <property type="match status" value="1"/>
</dbReference>
<dbReference type="GO" id="GO:0043565">
    <property type="term" value="F:sequence-specific DNA binding"/>
    <property type="evidence" value="ECO:0007669"/>
    <property type="project" value="TreeGrafter"/>
</dbReference>
<evidence type="ECO:0000256" key="1">
    <source>
        <dbReference type="ARBA" id="ARBA00004123"/>
    </source>
</evidence>
<dbReference type="SMART" id="SM00066">
    <property type="entry name" value="GAL4"/>
    <property type="match status" value="1"/>
</dbReference>
<dbReference type="GO" id="GO:0000981">
    <property type="term" value="F:DNA-binding transcription factor activity, RNA polymerase II-specific"/>
    <property type="evidence" value="ECO:0007669"/>
    <property type="project" value="InterPro"/>
</dbReference>
<evidence type="ECO:0000256" key="7">
    <source>
        <dbReference type="ARBA" id="ARBA00023242"/>
    </source>
</evidence>
<dbReference type="SUPFAM" id="SSF57701">
    <property type="entry name" value="Zn2/Cys6 DNA-binding domain"/>
    <property type="match status" value="1"/>
</dbReference>
<dbReference type="PANTHER" id="PTHR47782:SF14">
    <property type="entry name" value="ZN(II)2CYS6 TRANSCRIPTION FACTOR (EUROFUNG)"/>
    <property type="match status" value="1"/>
</dbReference>
<dbReference type="Proteomes" id="UP001152130">
    <property type="component" value="Unassembled WGS sequence"/>
</dbReference>
<evidence type="ECO:0000313" key="10">
    <source>
        <dbReference type="EMBL" id="KAJ4011055.1"/>
    </source>
</evidence>
<evidence type="ECO:0000256" key="8">
    <source>
        <dbReference type="SAM" id="MobiDB-lite"/>
    </source>
</evidence>
<sequence length="357" mass="39500">MSTNSLSSGTEQRLFACERCSRRKQRCDRTIPICQPCRETQAECAASAREETVISGNNKPITRKGPVTRLSERIEALEEQLRNNAPRDPDDSSTAADHDMHRPPPAGHEAGMALLSPTNMNMRFLSLSAMAEPCSRQGEFLKHLSTPHLIAGITKTYGGDPESSSPPDSLWEGISTYLRHPQGDTYRLRIPATDANKALEIYLEAVGFRFPLLPVAKVSVGIDALSHLEEDSFRRMVGSDPAPIFMAYVVITIVPLVSDAYSISKGSWVAMHLLGKWMKLLDRAFHQEDGTDVIQCLRLLVILAVHFSAARSAWHLSSFAMNKCIALGYHQEDPKSNVSDFCQMFNREDGPSGDVLS</sequence>
<gene>
    <name evidence="10" type="ORF">NW766_007687</name>
</gene>
<dbReference type="OrthoDB" id="25921at2759"/>
<accession>A0A9W8PLD4</accession>
<evidence type="ECO:0000256" key="3">
    <source>
        <dbReference type="ARBA" id="ARBA00022833"/>
    </source>
</evidence>
<evidence type="ECO:0000256" key="4">
    <source>
        <dbReference type="ARBA" id="ARBA00023015"/>
    </source>
</evidence>
<protein>
    <recommendedName>
        <fullName evidence="9">Zn(2)-C6 fungal-type domain-containing protein</fullName>
    </recommendedName>
</protein>
<keyword evidence="6" id="KW-0804">Transcription</keyword>
<dbReference type="PROSITE" id="PS50048">
    <property type="entry name" value="ZN2_CY6_FUNGAL_2"/>
    <property type="match status" value="1"/>
</dbReference>
<feature type="compositionally biased region" description="Basic and acidic residues" evidence="8">
    <location>
        <begin position="79"/>
        <end position="102"/>
    </location>
</feature>